<evidence type="ECO:0000313" key="6">
    <source>
        <dbReference type="EMBL" id="GHO95264.1"/>
    </source>
</evidence>
<evidence type="ECO:0000256" key="3">
    <source>
        <dbReference type="ARBA" id="ARBA00023159"/>
    </source>
</evidence>
<evidence type="ECO:0000313" key="7">
    <source>
        <dbReference type="Proteomes" id="UP000597444"/>
    </source>
</evidence>
<dbReference type="GO" id="GO:0043565">
    <property type="term" value="F:sequence-specific DNA binding"/>
    <property type="evidence" value="ECO:0007669"/>
    <property type="project" value="InterPro"/>
</dbReference>
<keyword evidence="7" id="KW-1185">Reference proteome</keyword>
<dbReference type="EMBL" id="BNJK01000001">
    <property type="protein sequence ID" value="GHO95264.1"/>
    <property type="molecule type" value="Genomic_DNA"/>
</dbReference>
<keyword evidence="2" id="KW-0238">DNA-binding</keyword>
<feature type="domain" description="HTH araC/xylS-type" evidence="5">
    <location>
        <begin position="188"/>
        <end position="286"/>
    </location>
</feature>
<accession>A0A8J3IGV5</accession>
<name>A0A8J3IGV5_9CHLR</name>
<organism evidence="6 7">
    <name type="scientific">Reticulibacter mediterranei</name>
    <dbReference type="NCBI Taxonomy" id="2778369"/>
    <lineage>
        <taxon>Bacteria</taxon>
        <taxon>Bacillati</taxon>
        <taxon>Chloroflexota</taxon>
        <taxon>Ktedonobacteria</taxon>
        <taxon>Ktedonobacterales</taxon>
        <taxon>Reticulibacteraceae</taxon>
        <taxon>Reticulibacter</taxon>
    </lineage>
</organism>
<dbReference type="Proteomes" id="UP000597444">
    <property type="component" value="Unassembled WGS sequence"/>
</dbReference>
<dbReference type="PROSITE" id="PS01124">
    <property type="entry name" value="HTH_ARAC_FAMILY_2"/>
    <property type="match status" value="1"/>
</dbReference>
<gene>
    <name evidence="6" type="ORF">KSF_053120</name>
</gene>
<evidence type="ECO:0000259" key="5">
    <source>
        <dbReference type="PROSITE" id="PS01124"/>
    </source>
</evidence>
<evidence type="ECO:0000256" key="2">
    <source>
        <dbReference type="ARBA" id="ARBA00023125"/>
    </source>
</evidence>
<dbReference type="PANTHER" id="PTHR46796">
    <property type="entry name" value="HTH-TYPE TRANSCRIPTIONAL ACTIVATOR RHAS-RELATED"/>
    <property type="match status" value="1"/>
</dbReference>
<dbReference type="SUPFAM" id="SSF51215">
    <property type="entry name" value="Regulatory protein AraC"/>
    <property type="match status" value="1"/>
</dbReference>
<keyword evidence="1" id="KW-0805">Transcription regulation</keyword>
<dbReference type="InterPro" id="IPR018062">
    <property type="entry name" value="HTH_AraC-typ_CS"/>
</dbReference>
<dbReference type="InterPro" id="IPR050204">
    <property type="entry name" value="AraC_XylS_family_regulators"/>
</dbReference>
<dbReference type="InterPro" id="IPR018060">
    <property type="entry name" value="HTH_AraC"/>
</dbReference>
<protein>
    <recommendedName>
        <fullName evidence="5">HTH araC/xylS-type domain-containing protein</fullName>
    </recommendedName>
</protein>
<dbReference type="InterPro" id="IPR020449">
    <property type="entry name" value="Tscrpt_reg_AraC-type_HTH"/>
</dbReference>
<reference evidence="6" key="1">
    <citation type="submission" date="2020-10" db="EMBL/GenBank/DDBJ databases">
        <title>Taxonomic study of unclassified bacteria belonging to the class Ktedonobacteria.</title>
        <authorList>
            <person name="Yabe S."/>
            <person name="Wang C.M."/>
            <person name="Zheng Y."/>
            <person name="Sakai Y."/>
            <person name="Cavaletti L."/>
            <person name="Monciardini P."/>
            <person name="Donadio S."/>
        </authorList>
    </citation>
    <scope>NUCLEOTIDE SEQUENCE</scope>
    <source>
        <strain evidence="6">ID150040</strain>
    </source>
</reference>
<dbReference type="PANTHER" id="PTHR46796:SF6">
    <property type="entry name" value="ARAC SUBFAMILY"/>
    <property type="match status" value="1"/>
</dbReference>
<keyword evidence="3" id="KW-0010">Activator</keyword>
<dbReference type="PRINTS" id="PR00032">
    <property type="entry name" value="HTHARAC"/>
</dbReference>
<sequence>MKKFTQGTIMTGSILHARSCHHYWQGEERLSIKTFFSGRVFYAAGGGIHAVDPQSYLVLNYGQPYTIAIDSASPVESFCLFFDPGLAEEVYHSMTSKPERLLALPEPPARSAIHFFERIYPHDDLLTPALLQLRTAVMLCPLEHDWLNEQFHSIMQRLLQVHFNVWREVEMLPAVRAATREEIYRRLYRAKDYADALFDTPLTLHELADVAALSPNHFLRTFKQAFRQTPYQYIVSKRVERAQVLLLHSDLSVTDICFSVGFESLGSFSWLFRRRVGLSPDRFRRQGRS</sequence>
<comment type="caution">
    <text evidence="6">The sequence shown here is derived from an EMBL/GenBank/DDBJ whole genome shotgun (WGS) entry which is preliminary data.</text>
</comment>
<dbReference type="InterPro" id="IPR037923">
    <property type="entry name" value="HTH-like"/>
</dbReference>
<dbReference type="AlphaFoldDB" id="A0A8J3IGV5"/>
<dbReference type="InterPro" id="IPR009057">
    <property type="entry name" value="Homeodomain-like_sf"/>
</dbReference>
<keyword evidence="4" id="KW-0804">Transcription</keyword>
<dbReference type="Pfam" id="PF12833">
    <property type="entry name" value="HTH_18"/>
    <property type="match status" value="1"/>
</dbReference>
<evidence type="ECO:0000256" key="1">
    <source>
        <dbReference type="ARBA" id="ARBA00023015"/>
    </source>
</evidence>
<proteinExistence type="predicted"/>
<evidence type="ECO:0000256" key="4">
    <source>
        <dbReference type="ARBA" id="ARBA00023163"/>
    </source>
</evidence>
<dbReference type="GO" id="GO:0003700">
    <property type="term" value="F:DNA-binding transcription factor activity"/>
    <property type="evidence" value="ECO:0007669"/>
    <property type="project" value="InterPro"/>
</dbReference>
<dbReference type="PROSITE" id="PS00041">
    <property type="entry name" value="HTH_ARAC_FAMILY_1"/>
    <property type="match status" value="1"/>
</dbReference>
<dbReference type="Gene3D" id="1.10.10.60">
    <property type="entry name" value="Homeodomain-like"/>
    <property type="match status" value="2"/>
</dbReference>
<dbReference type="SUPFAM" id="SSF46689">
    <property type="entry name" value="Homeodomain-like"/>
    <property type="match status" value="2"/>
</dbReference>
<dbReference type="SMART" id="SM00342">
    <property type="entry name" value="HTH_ARAC"/>
    <property type="match status" value="1"/>
</dbReference>